<evidence type="ECO:0000313" key="7">
    <source>
        <dbReference type="Proteomes" id="UP000276309"/>
    </source>
</evidence>
<evidence type="ECO:0000259" key="5">
    <source>
        <dbReference type="Pfam" id="PF00884"/>
    </source>
</evidence>
<organism evidence="6 7">
    <name type="scientific">Euzebyella marina</name>
    <dbReference type="NCBI Taxonomy" id="1761453"/>
    <lineage>
        <taxon>Bacteria</taxon>
        <taxon>Pseudomonadati</taxon>
        <taxon>Bacteroidota</taxon>
        <taxon>Flavobacteriia</taxon>
        <taxon>Flavobacteriales</taxon>
        <taxon>Flavobacteriaceae</taxon>
        <taxon>Euzebyella</taxon>
    </lineage>
</organism>
<gene>
    <name evidence="6" type="ORF">D1013_10200</name>
</gene>
<dbReference type="PROSITE" id="PS51257">
    <property type="entry name" value="PROKAR_LIPOPROTEIN"/>
    <property type="match status" value="1"/>
</dbReference>
<dbReference type="InterPro" id="IPR000917">
    <property type="entry name" value="Sulfatase_N"/>
</dbReference>
<evidence type="ECO:0000256" key="4">
    <source>
        <dbReference type="ARBA" id="ARBA00022837"/>
    </source>
</evidence>
<dbReference type="AlphaFoldDB" id="A0A3G2L619"/>
<dbReference type="PROSITE" id="PS00523">
    <property type="entry name" value="SULFATASE_1"/>
    <property type="match status" value="1"/>
</dbReference>
<dbReference type="InterPro" id="IPR017850">
    <property type="entry name" value="Alkaline_phosphatase_core_sf"/>
</dbReference>
<feature type="domain" description="Sulfatase N-terminal" evidence="5">
    <location>
        <begin position="36"/>
        <end position="408"/>
    </location>
</feature>
<dbReference type="Proteomes" id="UP000276309">
    <property type="component" value="Chromosome"/>
</dbReference>
<dbReference type="Pfam" id="PF00884">
    <property type="entry name" value="Sulfatase"/>
    <property type="match status" value="1"/>
</dbReference>
<dbReference type="KEGG" id="emar:D1013_10200"/>
<dbReference type="InterPro" id="IPR024607">
    <property type="entry name" value="Sulfatase_CS"/>
</dbReference>
<dbReference type="GO" id="GO:0004065">
    <property type="term" value="F:arylsulfatase activity"/>
    <property type="evidence" value="ECO:0007669"/>
    <property type="project" value="TreeGrafter"/>
</dbReference>
<keyword evidence="2" id="KW-0479">Metal-binding</keyword>
<sequence>MRFLNIWVSLLLAGILFYSCKEQQKENEVSINSKKPNIIYILADDLGYAELGVYGQEKIETPNIDALAHSGMLFTQHYSSAPVCAPARYMFLTGKHAGHSYIRSNYEWKERGDVWNYRAMANDSTLEGQGPMPESTVTLAHRFKEAGYTTGMVGKWGLGAPHTHSIPNNMGFDFFYGFNCQRQAHTYYPLHLYKNKSRIHLSNDTIAPNTKLVKGADPSNDDSYANYTLKQYAPDLMFKELTNFVSVHKENPFFLYWATPLPHVALQAPKKWVDYYIDKFGNEEPYLGSNGYFPHKNPHAAYAAMVSYLDENIGRLVQQLKDEGIYENTLIVFTSDNGPSYAGGADPTFFDSAKPFDGTYGKGKGYLYEGGIRVPMTASWPNHIQSGQRSDLPSVHYDMLATFGEVAGFDIPTDTDGISILPTLLGETDQKEHEYLYWEFPSYGGQVAIRMGEWKLVRQNLSNKEPSTLELYHLKNDPTEQHNVADQHPEIVKKAAMIFKNEREAPELEHFKIPEIENGLIAEN</sequence>
<dbReference type="Gene3D" id="3.40.720.10">
    <property type="entry name" value="Alkaline Phosphatase, subunit A"/>
    <property type="match status" value="1"/>
</dbReference>
<protein>
    <submittedName>
        <fullName evidence="6">DUF4976 domain-containing protein</fullName>
    </submittedName>
</protein>
<proteinExistence type="inferred from homology"/>
<dbReference type="InterPro" id="IPR050738">
    <property type="entry name" value="Sulfatase"/>
</dbReference>
<dbReference type="PANTHER" id="PTHR42693">
    <property type="entry name" value="ARYLSULFATASE FAMILY MEMBER"/>
    <property type="match status" value="1"/>
</dbReference>
<evidence type="ECO:0000313" key="6">
    <source>
        <dbReference type="EMBL" id="AYN67717.1"/>
    </source>
</evidence>
<accession>A0A3G2L619</accession>
<reference evidence="6 7" key="1">
    <citation type="submission" date="2018-08" db="EMBL/GenBank/DDBJ databases">
        <title>The reduced genetic potential of extracellular carbohydrate catabolism in Euzebyella marina RN62, a Flavobacteriia bacterium isolated from the hadal water.</title>
        <authorList>
            <person name="Xue C."/>
        </authorList>
    </citation>
    <scope>NUCLEOTIDE SEQUENCE [LARGE SCALE GENOMIC DNA]</scope>
    <source>
        <strain evidence="6 7">RN62</strain>
    </source>
</reference>
<dbReference type="RefSeq" id="WP_121848733.1">
    <property type="nucleotide sequence ID" value="NZ_CP032050.1"/>
</dbReference>
<dbReference type="OrthoDB" id="9765065at2"/>
<evidence type="ECO:0000256" key="2">
    <source>
        <dbReference type="ARBA" id="ARBA00022723"/>
    </source>
</evidence>
<dbReference type="EMBL" id="CP032050">
    <property type="protein sequence ID" value="AYN67717.1"/>
    <property type="molecule type" value="Genomic_DNA"/>
</dbReference>
<dbReference type="GO" id="GO:0046872">
    <property type="term" value="F:metal ion binding"/>
    <property type="evidence" value="ECO:0007669"/>
    <property type="project" value="UniProtKB-KW"/>
</dbReference>
<dbReference type="SUPFAM" id="SSF53649">
    <property type="entry name" value="Alkaline phosphatase-like"/>
    <property type="match status" value="1"/>
</dbReference>
<keyword evidence="7" id="KW-1185">Reference proteome</keyword>
<name>A0A3G2L619_9FLAO</name>
<evidence type="ECO:0000256" key="1">
    <source>
        <dbReference type="ARBA" id="ARBA00008779"/>
    </source>
</evidence>
<keyword evidence="3" id="KW-0378">Hydrolase</keyword>
<keyword evidence="4" id="KW-0106">Calcium</keyword>
<comment type="similarity">
    <text evidence="1">Belongs to the sulfatase family.</text>
</comment>
<dbReference type="CDD" id="cd16145">
    <property type="entry name" value="ARS_like"/>
    <property type="match status" value="1"/>
</dbReference>
<evidence type="ECO:0000256" key="3">
    <source>
        <dbReference type="ARBA" id="ARBA00022801"/>
    </source>
</evidence>
<dbReference type="Gene3D" id="3.30.1120.10">
    <property type="match status" value="1"/>
</dbReference>
<dbReference type="PANTHER" id="PTHR42693:SF53">
    <property type="entry name" value="ENDO-4-O-SULFATASE"/>
    <property type="match status" value="1"/>
</dbReference>